<feature type="domain" description="DUF4190" evidence="3">
    <location>
        <begin position="63"/>
        <end position="126"/>
    </location>
</feature>
<keyword evidence="2" id="KW-1133">Transmembrane helix</keyword>
<organism evidence="4 5">
    <name type="scientific">Paraoerskovia sediminicola</name>
    <dbReference type="NCBI Taxonomy" id="1138587"/>
    <lineage>
        <taxon>Bacteria</taxon>
        <taxon>Bacillati</taxon>
        <taxon>Actinomycetota</taxon>
        <taxon>Actinomycetes</taxon>
        <taxon>Micrococcales</taxon>
        <taxon>Cellulomonadaceae</taxon>
        <taxon>Paraoerskovia</taxon>
    </lineage>
</organism>
<sequence length="148" mass="14555">MDGSSSSPSYPTYPSSGGESSEGPGAYAPPQAGSSHGQGPQAPPYAPPAQPYGALAFYPKNDLGVWALVLGIASIVLSCGIFTGIPAIILGGKAKEAAAAGQANNASFGTAGVVLGWISVGLSVVAVVLFVLLFVGVIAIGGLSTYQS</sequence>
<evidence type="ECO:0000256" key="1">
    <source>
        <dbReference type="SAM" id="MobiDB-lite"/>
    </source>
</evidence>
<dbReference type="Proteomes" id="UP001321475">
    <property type="component" value="Chromosome"/>
</dbReference>
<feature type="transmembrane region" description="Helical" evidence="2">
    <location>
        <begin position="111"/>
        <end position="140"/>
    </location>
</feature>
<proteinExistence type="predicted"/>
<accession>A0ABM8G5X8</accession>
<evidence type="ECO:0000256" key="2">
    <source>
        <dbReference type="SAM" id="Phobius"/>
    </source>
</evidence>
<dbReference type="Pfam" id="PF13828">
    <property type="entry name" value="DUF4190"/>
    <property type="match status" value="1"/>
</dbReference>
<feature type="region of interest" description="Disordered" evidence="1">
    <location>
        <begin position="1"/>
        <end position="47"/>
    </location>
</feature>
<dbReference type="InterPro" id="IPR025241">
    <property type="entry name" value="DUF4190"/>
</dbReference>
<gene>
    <name evidence="4" type="ORF">GCM10025865_28310</name>
</gene>
<keyword evidence="2" id="KW-0812">Transmembrane</keyword>
<reference evidence="5" key="1">
    <citation type="journal article" date="2019" name="Int. J. Syst. Evol. Microbiol.">
        <title>The Global Catalogue of Microorganisms (GCM) 10K type strain sequencing project: providing services to taxonomists for standard genome sequencing and annotation.</title>
        <authorList>
            <consortium name="The Broad Institute Genomics Platform"/>
            <consortium name="The Broad Institute Genome Sequencing Center for Infectious Disease"/>
            <person name="Wu L."/>
            <person name="Ma J."/>
        </authorList>
    </citation>
    <scope>NUCLEOTIDE SEQUENCE [LARGE SCALE GENOMIC DNA]</scope>
    <source>
        <strain evidence="5">NBRC 108565</strain>
    </source>
</reference>
<name>A0ABM8G5X8_9CELL</name>
<evidence type="ECO:0000313" key="5">
    <source>
        <dbReference type="Proteomes" id="UP001321475"/>
    </source>
</evidence>
<feature type="transmembrane region" description="Helical" evidence="2">
    <location>
        <begin position="65"/>
        <end position="90"/>
    </location>
</feature>
<keyword evidence="2" id="KW-0472">Membrane</keyword>
<dbReference type="RefSeq" id="WP_286217745.1">
    <property type="nucleotide sequence ID" value="NZ_AP027729.1"/>
</dbReference>
<evidence type="ECO:0000313" key="4">
    <source>
        <dbReference type="EMBL" id="BDZ43532.1"/>
    </source>
</evidence>
<feature type="compositionally biased region" description="Low complexity" evidence="1">
    <location>
        <begin position="1"/>
        <end position="25"/>
    </location>
</feature>
<protein>
    <recommendedName>
        <fullName evidence="3">DUF4190 domain-containing protein</fullName>
    </recommendedName>
</protein>
<evidence type="ECO:0000259" key="3">
    <source>
        <dbReference type="Pfam" id="PF13828"/>
    </source>
</evidence>
<dbReference type="EMBL" id="AP027729">
    <property type="protein sequence ID" value="BDZ43532.1"/>
    <property type="molecule type" value="Genomic_DNA"/>
</dbReference>
<keyword evidence="5" id="KW-1185">Reference proteome</keyword>